<evidence type="ECO:0000259" key="4">
    <source>
        <dbReference type="PROSITE" id="PS01124"/>
    </source>
</evidence>
<dbReference type="PANTHER" id="PTHR47894">
    <property type="entry name" value="HTH-TYPE TRANSCRIPTIONAL REGULATOR GADX"/>
    <property type="match status" value="1"/>
</dbReference>
<dbReference type="SUPFAM" id="SSF46689">
    <property type="entry name" value="Homeodomain-like"/>
    <property type="match status" value="1"/>
</dbReference>
<dbReference type="InterPro" id="IPR032687">
    <property type="entry name" value="AraC-type_N"/>
</dbReference>
<reference evidence="5 6" key="1">
    <citation type="submission" date="2015-09" db="EMBL/GenBank/DDBJ databases">
        <title>Draft Genome Sequence of Pseudoalteromonas lipolytica UCD-48B.</title>
        <authorList>
            <person name="Krusor M."/>
            <person name="Coil D.A."/>
            <person name="Lang J.M."/>
            <person name="Eisen J.A."/>
            <person name="Alexiev A."/>
        </authorList>
    </citation>
    <scope>NUCLEOTIDE SEQUENCE [LARGE SCALE GENOMIC DNA]</scope>
    <source>
        <strain evidence="5 6">UCD-48B</strain>
    </source>
</reference>
<dbReference type="Proteomes" id="UP000050378">
    <property type="component" value="Unassembled WGS sequence"/>
</dbReference>
<comment type="caution">
    <text evidence="5">The sequence shown here is derived from an EMBL/GenBank/DDBJ whole genome shotgun (WGS) entry which is preliminary data.</text>
</comment>
<dbReference type="PATRIC" id="fig|570156.3.peg.937"/>
<organism evidence="5 6">
    <name type="scientific">Pseudoalteromonas lipolytica</name>
    <dbReference type="NCBI Taxonomy" id="570156"/>
    <lineage>
        <taxon>Bacteria</taxon>
        <taxon>Pseudomonadati</taxon>
        <taxon>Pseudomonadota</taxon>
        <taxon>Gammaproteobacteria</taxon>
        <taxon>Alteromonadales</taxon>
        <taxon>Pseudoalteromonadaceae</taxon>
        <taxon>Pseudoalteromonas</taxon>
    </lineage>
</organism>
<dbReference type="PANTHER" id="PTHR47894:SF1">
    <property type="entry name" value="HTH-TYPE TRANSCRIPTIONAL REGULATOR VQSM"/>
    <property type="match status" value="1"/>
</dbReference>
<dbReference type="Gene3D" id="1.10.10.60">
    <property type="entry name" value="Homeodomain-like"/>
    <property type="match status" value="1"/>
</dbReference>
<protein>
    <submittedName>
        <fullName evidence="5">Transcriptional regulator</fullName>
    </submittedName>
</protein>
<dbReference type="AlphaFoldDB" id="A0A0P7EIZ1"/>
<accession>A0A0P7EIZ1</accession>
<dbReference type="GO" id="GO:0000976">
    <property type="term" value="F:transcription cis-regulatory region binding"/>
    <property type="evidence" value="ECO:0007669"/>
    <property type="project" value="TreeGrafter"/>
</dbReference>
<evidence type="ECO:0000256" key="3">
    <source>
        <dbReference type="ARBA" id="ARBA00023163"/>
    </source>
</evidence>
<dbReference type="PROSITE" id="PS01124">
    <property type="entry name" value="HTH_ARAC_FAMILY_2"/>
    <property type="match status" value="1"/>
</dbReference>
<dbReference type="RefSeq" id="WP_054551833.1">
    <property type="nucleotide sequence ID" value="NZ_LJTC01000002.1"/>
</dbReference>
<dbReference type="InterPro" id="IPR009057">
    <property type="entry name" value="Homeodomain-like_sf"/>
</dbReference>
<dbReference type="GO" id="GO:0003700">
    <property type="term" value="F:DNA-binding transcription factor activity"/>
    <property type="evidence" value="ECO:0007669"/>
    <property type="project" value="InterPro"/>
</dbReference>
<dbReference type="STRING" id="570156.AOG27_04745"/>
<gene>
    <name evidence="5" type="ORF">AOG27_04745</name>
</gene>
<proteinExistence type="predicted"/>
<name>A0A0P7EIZ1_9GAMM</name>
<evidence type="ECO:0000256" key="2">
    <source>
        <dbReference type="ARBA" id="ARBA00023125"/>
    </source>
</evidence>
<keyword evidence="3" id="KW-0804">Transcription</keyword>
<evidence type="ECO:0000313" key="6">
    <source>
        <dbReference type="Proteomes" id="UP000050378"/>
    </source>
</evidence>
<dbReference type="InterPro" id="IPR018060">
    <property type="entry name" value="HTH_AraC"/>
</dbReference>
<keyword evidence="1" id="KW-0805">Transcription regulation</keyword>
<dbReference type="OrthoDB" id="5582699at2"/>
<dbReference type="Pfam" id="PF12625">
    <property type="entry name" value="Arabinose_bd"/>
    <property type="match status" value="1"/>
</dbReference>
<evidence type="ECO:0000256" key="1">
    <source>
        <dbReference type="ARBA" id="ARBA00023015"/>
    </source>
</evidence>
<feature type="domain" description="HTH araC/xylS-type" evidence="4">
    <location>
        <begin position="234"/>
        <end position="332"/>
    </location>
</feature>
<sequence length="332" mass="37843">MKPYLNQDDKYLTAQGLITTLVELALSRGIALHKLLRGTGVFEQDLMSVQHQFSISQQVRLLTQFKQLMKSADSGFLLGSQLANDTSVAAQGVLHAAHIGQALKQLHNLRMQLAPLLFSYSYVHNEQYYIVLQNAVGLDDEISQYVMEIYSAAFYQVLKKVAGERVPCQFEFAYKRARHSQEYEQHLGLKVAFEKPITRWVLNKHALRLTNPAFSSFRFSQINSQLAALDSANSTFVEAVSRLIYQNPALNLDQVASQFAMSPATFKRKLKAHGVRFSTLYDEQSKRKAIYLLAMREQCNEQVAMRLSFYDIANFRRAFKRWTGLTPSQLKG</sequence>
<dbReference type="SMART" id="SM00342">
    <property type="entry name" value="HTH_ARAC"/>
    <property type="match status" value="1"/>
</dbReference>
<evidence type="ECO:0000313" key="5">
    <source>
        <dbReference type="EMBL" id="KPM85074.1"/>
    </source>
</evidence>
<keyword evidence="2" id="KW-0238">DNA-binding</keyword>
<dbReference type="Pfam" id="PF12833">
    <property type="entry name" value="HTH_18"/>
    <property type="match status" value="1"/>
</dbReference>
<dbReference type="EMBL" id="LJTC01000002">
    <property type="protein sequence ID" value="KPM85074.1"/>
    <property type="molecule type" value="Genomic_DNA"/>
</dbReference>
<dbReference type="GO" id="GO:0005829">
    <property type="term" value="C:cytosol"/>
    <property type="evidence" value="ECO:0007669"/>
    <property type="project" value="TreeGrafter"/>
</dbReference>